<dbReference type="EMBL" id="BDGG01000017">
    <property type="protein sequence ID" value="GAV08350.1"/>
    <property type="molecule type" value="Genomic_DNA"/>
</dbReference>
<reference evidence="1 2" key="1">
    <citation type="journal article" date="2016" name="Nat. Commun.">
        <title>Extremotolerant tardigrade genome and improved radiotolerance of human cultured cells by tardigrade-unique protein.</title>
        <authorList>
            <person name="Hashimoto T."/>
            <person name="Horikawa D.D."/>
            <person name="Saito Y."/>
            <person name="Kuwahara H."/>
            <person name="Kozuka-Hata H."/>
            <person name="Shin-I T."/>
            <person name="Minakuchi Y."/>
            <person name="Ohishi K."/>
            <person name="Motoyama A."/>
            <person name="Aizu T."/>
            <person name="Enomoto A."/>
            <person name="Kondo K."/>
            <person name="Tanaka S."/>
            <person name="Hara Y."/>
            <person name="Koshikawa S."/>
            <person name="Sagara H."/>
            <person name="Miura T."/>
            <person name="Yokobori S."/>
            <person name="Miyagawa K."/>
            <person name="Suzuki Y."/>
            <person name="Kubo T."/>
            <person name="Oyama M."/>
            <person name="Kohara Y."/>
            <person name="Fujiyama A."/>
            <person name="Arakawa K."/>
            <person name="Katayama T."/>
            <person name="Toyoda A."/>
            <person name="Kunieda T."/>
        </authorList>
    </citation>
    <scope>NUCLEOTIDE SEQUENCE [LARGE SCALE GENOMIC DNA]</scope>
    <source>
        <strain evidence="1 2">YOKOZUNA-1</strain>
    </source>
</reference>
<protein>
    <submittedName>
        <fullName evidence="1">Uncharacterized protein</fullName>
    </submittedName>
</protein>
<name>A0A1D1W4C9_RAMVA</name>
<evidence type="ECO:0000313" key="1">
    <source>
        <dbReference type="EMBL" id="GAV08350.1"/>
    </source>
</evidence>
<dbReference type="OrthoDB" id="2016582at2759"/>
<gene>
    <name evidence="1" type="primary">RvY_18060-1</name>
    <name evidence="1" type="synonym">RvY_18060.1</name>
    <name evidence="1" type="ORF">RvY_18060</name>
</gene>
<dbReference type="Proteomes" id="UP000186922">
    <property type="component" value="Unassembled WGS sequence"/>
</dbReference>
<proteinExistence type="predicted"/>
<evidence type="ECO:0000313" key="2">
    <source>
        <dbReference type="Proteomes" id="UP000186922"/>
    </source>
</evidence>
<accession>A0A1D1W4C9</accession>
<sequence>MDDTVWRQSSLPVSRGGLGIRRVDELALPAFSASVHSAFDLMKQIYPQGDVNSIVSPAMNLWQEERFAQPPILTLRSAQKAWDIPIVDQHY</sequence>
<keyword evidence="2" id="KW-1185">Reference proteome</keyword>
<dbReference type="AlphaFoldDB" id="A0A1D1W4C9"/>
<comment type="caution">
    <text evidence="1">The sequence shown here is derived from an EMBL/GenBank/DDBJ whole genome shotgun (WGS) entry which is preliminary data.</text>
</comment>
<organism evidence="1 2">
    <name type="scientific">Ramazzottius varieornatus</name>
    <name type="common">Water bear</name>
    <name type="synonym">Tardigrade</name>
    <dbReference type="NCBI Taxonomy" id="947166"/>
    <lineage>
        <taxon>Eukaryota</taxon>
        <taxon>Metazoa</taxon>
        <taxon>Ecdysozoa</taxon>
        <taxon>Tardigrada</taxon>
        <taxon>Eutardigrada</taxon>
        <taxon>Parachela</taxon>
        <taxon>Hypsibioidea</taxon>
        <taxon>Ramazzottiidae</taxon>
        <taxon>Ramazzottius</taxon>
    </lineage>
</organism>